<organism evidence="1">
    <name type="scientific">Myoviridae sp. ctRbn2</name>
    <dbReference type="NCBI Taxonomy" id="2825104"/>
    <lineage>
        <taxon>Viruses</taxon>
        <taxon>Duplodnaviria</taxon>
        <taxon>Heunggongvirae</taxon>
        <taxon>Uroviricota</taxon>
        <taxon>Caudoviricetes</taxon>
    </lineage>
</organism>
<proteinExistence type="predicted"/>
<dbReference type="EMBL" id="BK015524">
    <property type="protein sequence ID" value="DAE11047.1"/>
    <property type="molecule type" value="Genomic_DNA"/>
</dbReference>
<sequence>MTVLKRYDIVYNIRCNYILLNKEVIYDKRKI</sequence>
<evidence type="ECO:0000313" key="1">
    <source>
        <dbReference type="EMBL" id="DAE11047.1"/>
    </source>
</evidence>
<protein>
    <submittedName>
        <fullName evidence="1">Uncharacterized protein</fullName>
    </submittedName>
</protein>
<name>A0A8S5PVG2_9CAUD</name>
<accession>A0A8S5PVG2</accession>
<reference evidence="1" key="1">
    <citation type="journal article" date="2021" name="Proc. Natl. Acad. Sci. U.S.A.">
        <title>A Catalog of Tens of Thousands of Viruses from Human Metagenomes Reveals Hidden Associations with Chronic Diseases.</title>
        <authorList>
            <person name="Tisza M.J."/>
            <person name="Buck C.B."/>
        </authorList>
    </citation>
    <scope>NUCLEOTIDE SEQUENCE</scope>
    <source>
        <strain evidence="1">CtRbn2</strain>
    </source>
</reference>